<reference evidence="6" key="1">
    <citation type="submission" date="2022-07" db="EMBL/GenBank/DDBJ databases">
        <title>Phylogenomic reconstructions and comparative analyses of Kickxellomycotina fungi.</title>
        <authorList>
            <person name="Reynolds N.K."/>
            <person name="Stajich J.E."/>
            <person name="Barry K."/>
            <person name="Grigoriev I.V."/>
            <person name="Crous P."/>
            <person name="Smith M.E."/>
        </authorList>
    </citation>
    <scope>NUCLEOTIDE SEQUENCE</scope>
    <source>
        <strain evidence="6">NBRC 100468</strain>
    </source>
</reference>
<keyword evidence="4" id="KW-0472">Membrane</keyword>
<dbReference type="Pfam" id="PF07690">
    <property type="entry name" value="MFS_1"/>
    <property type="match status" value="1"/>
</dbReference>
<dbReference type="GO" id="GO:0016020">
    <property type="term" value="C:membrane"/>
    <property type="evidence" value="ECO:0007669"/>
    <property type="project" value="UniProtKB-SubCell"/>
</dbReference>
<evidence type="ECO:0000313" key="6">
    <source>
        <dbReference type="EMBL" id="KAJ1917349.1"/>
    </source>
</evidence>
<protein>
    <recommendedName>
        <fullName evidence="5">Major facilitator superfamily (MFS) profile domain-containing protein</fullName>
    </recommendedName>
</protein>
<dbReference type="PROSITE" id="PS50850">
    <property type="entry name" value="MFS"/>
    <property type="match status" value="1"/>
</dbReference>
<feature type="transmembrane region" description="Helical" evidence="4">
    <location>
        <begin position="179"/>
        <end position="200"/>
    </location>
</feature>
<feature type="transmembrane region" description="Helical" evidence="4">
    <location>
        <begin position="243"/>
        <end position="263"/>
    </location>
</feature>
<feature type="region of interest" description="Disordered" evidence="3">
    <location>
        <begin position="524"/>
        <end position="549"/>
    </location>
</feature>
<dbReference type="InterPro" id="IPR011701">
    <property type="entry name" value="MFS"/>
</dbReference>
<dbReference type="OrthoDB" id="2213137at2759"/>
<keyword evidence="4" id="KW-1133">Transmembrane helix</keyword>
<feature type="compositionally biased region" description="Low complexity" evidence="3">
    <location>
        <begin position="297"/>
        <end position="313"/>
    </location>
</feature>
<feature type="transmembrane region" description="Helical" evidence="4">
    <location>
        <begin position="427"/>
        <end position="453"/>
    </location>
</feature>
<feature type="transmembrane region" description="Helical" evidence="4">
    <location>
        <begin position="84"/>
        <end position="104"/>
    </location>
</feature>
<feature type="transmembrane region" description="Helical" evidence="4">
    <location>
        <begin position="401"/>
        <end position="421"/>
    </location>
</feature>
<organism evidence="6 7">
    <name type="scientific">Mycoemilia scoparia</name>
    <dbReference type="NCBI Taxonomy" id="417184"/>
    <lineage>
        <taxon>Eukaryota</taxon>
        <taxon>Fungi</taxon>
        <taxon>Fungi incertae sedis</taxon>
        <taxon>Zoopagomycota</taxon>
        <taxon>Kickxellomycotina</taxon>
        <taxon>Kickxellomycetes</taxon>
        <taxon>Kickxellales</taxon>
        <taxon>Kickxellaceae</taxon>
        <taxon>Mycoemilia</taxon>
    </lineage>
</organism>
<comment type="subcellular location">
    <subcellularLocation>
        <location evidence="1">Membrane</location>
        <topology evidence="1">Multi-pass membrane protein</topology>
    </subcellularLocation>
</comment>
<evidence type="ECO:0000256" key="2">
    <source>
        <dbReference type="ARBA" id="ARBA00006727"/>
    </source>
</evidence>
<keyword evidence="4" id="KW-0812">Transmembrane</keyword>
<feature type="region of interest" description="Disordered" evidence="3">
    <location>
        <begin position="296"/>
        <end position="315"/>
    </location>
</feature>
<evidence type="ECO:0000256" key="3">
    <source>
        <dbReference type="SAM" id="MobiDB-lite"/>
    </source>
</evidence>
<dbReference type="InterPro" id="IPR050327">
    <property type="entry name" value="Proton-linked_MCT"/>
</dbReference>
<dbReference type="PANTHER" id="PTHR11360">
    <property type="entry name" value="MONOCARBOXYLATE TRANSPORTER"/>
    <property type="match status" value="1"/>
</dbReference>
<feature type="transmembrane region" description="Helical" evidence="4">
    <location>
        <begin position="496"/>
        <end position="519"/>
    </location>
</feature>
<dbReference type="AlphaFoldDB" id="A0A9W8DPI2"/>
<dbReference type="Gene3D" id="1.20.1250.20">
    <property type="entry name" value="MFS general substrate transporter like domains"/>
    <property type="match status" value="2"/>
</dbReference>
<feature type="compositionally biased region" description="Low complexity" evidence="3">
    <location>
        <begin position="527"/>
        <end position="537"/>
    </location>
</feature>
<feature type="domain" description="Major facilitator superfamily (MFS) profile" evidence="5">
    <location>
        <begin position="83"/>
        <end position="520"/>
    </location>
</feature>
<feature type="transmembrane region" description="Helical" evidence="4">
    <location>
        <begin position="212"/>
        <end position="231"/>
    </location>
</feature>
<feature type="transmembrane region" description="Helical" evidence="4">
    <location>
        <begin position="153"/>
        <end position="173"/>
    </location>
</feature>
<feature type="transmembrane region" description="Helical" evidence="4">
    <location>
        <begin position="465"/>
        <end position="484"/>
    </location>
</feature>
<keyword evidence="7" id="KW-1185">Reference proteome</keyword>
<name>A0A9W8DPI2_9FUNG</name>
<accession>A0A9W8DPI2</accession>
<sequence length="549" mass="59600">MEKRNTSTLNSNHHNSHSNSVTNFDTTLSCKTSSTKSIDHPEASNTIARPPEKTSLKATPKIYKALGILSPYAPPLPYDSTYSWIILASCFFMQLFGTGVANGFGSYQAYYLNTMFPTTPASTIQWIGTSHVLCINSISYFTGIAIDKLGPRFSGYIGTIIATVALMLTSLVTTDPWQLVLGQGVMLGIGLAFVAQASMVLPSQFFSKYRGLATGISSSGSCVGGMFIGKATQAMIDKVGIHWTLRITGFIVLVVSGISCLFIRRRIPKLKYLEQYQQENLCYEATATTATDILPKNISNNNNNNNSNENMNSLPEIPKHKQQKPLFNFNPLKNIQFNITILITFLVQSTMFCPILYLSASAEYYKIPPSNASTLLLIMNAAKTVGRIVSGIVVDKIGPTTTLAIANLITGISIFGLWYPATTYPLFVVFAVVFGLFGSTFAVTNPVIVANIFGVDDDLGANIGLLFLISGVGILVGNPIQAAIYDNLDGRGQYKYTILFSGAIYVLSFIPCLGLYWYYRRTGGGSSSSSSGRSSSRNGKNQGSEEPKL</sequence>
<evidence type="ECO:0000259" key="5">
    <source>
        <dbReference type="PROSITE" id="PS50850"/>
    </source>
</evidence>
<evidence type="ECO:0000256" key="1">
    <source>
        <dbReference type="ARBA" id="ARBA00004141"/>
    </source>
</evidence>
<feature type="transmembrane region" description="Helical" evidence="4">
    <location>
        <begin position="339"/>
        <end position="360"/>
    </location>
</feature>
<dbReference type="Proteomes" id="UP001150538">
    <property type="component" value="Unassembled WGS sequence"/>
</dbReference>
<dbReference type="InterPro" id="IPR036259">
    <property type="entry name" value="MFS_trans_sf"/>
</dbReference>
<proteinExistence type="inferred from homology"/>
<evidence type="ECO:0000256" key="4">
    <source>
        <dbReference type="SAM" id="Phobius"/>
    </source>
</evidence>
<comment type="caution">
    <text evidence="6">The sequence shown here is derived from an EMBL/GenBank/DDBJ whole genome shotgun (WGS) entry which is preliminary data.</text>
</comment>
<dbReference type="SUPFAM" id="SSF103473">
    <property type="entry name" value="MFS general substrate transporter"/>
    <property type="match status" value="1"/>
</dbReference>
<dbReference type="InterPro" id="IPR020846">
    <property type="entry name" value="MFS_dom"/>
</dbReference>
<dbReference type="PANTHER" id="PTHR11360:SF284">
    <property type="entry name" value="EG:103B4.3 PROTEIN-RELATED"/>
    <property type="match status" value="1"/>
</dbReference>
<comment type="similarity">
    <text evidence="2">Belongs to the major facilitator superfamily. Monocarboxylate porter (TC 2.A.1.13) family.</text>
</comment>
<feature type="transmembrane region" description="Helical" evidence="4">
    <location>
        <begin position="124"/>
        <end position="146"/>
    </location>
</feature>
<evidence type="ECO:0000313" key="7">
    <source>
        <dbReference type="Proteomes" id="UP001150538"/>
    </source>
</evidence>
<dbReference type="EMBL" id="JANBPU010000074">
    <property type="protein sequence ID" value="KAJ1917349.1"/>
    <property type="molecule type" value="Genomic_DNA"/>
</dbReference>
<gene>
    <name evidence="6" type="ORF">H4219_003260</name>
</gene>
<feature type="region of interest" description="Disordered" evidence="3">
    <location>
        <begin position="1"/>
        <end position="22"/>
    </location>
</feature>
<dbReference type="GO" id="GO:0022857">
    <property type="term" value="F:transmembrane transporter activity"/>
    <property type="evidence" value="ECO:0007669"/>
    <property type="project" value="InterPro"/>
</dbReference>